<name>A0ACB7RRR8_HYAAI</name>
<keyword evidence="2" id="KW-1185">Reference proteome</keyword>
<evidence type="ECO:0000313" key="1">
    <source>
        <dbReference type="EMBL" id="KAH6925622.1"/>
    </source>
</evidence>
<reference evidence="1" key="1">
    <citation type="submission" date="2020-05" db="EMBL/GenBank/DDBJ databases">
        <title>Large-scale comparative analyses of tick genomes elucidate their genetic diversity and vector capacities.</title>
        <authorList>
            <person name="Jia N."/>
            <person name="Wang J."/>
            <person name="Shi W."/>
            <person name="Du L."/>
            <person name="Sun Y."/>
            <person name="Zhan W."/>
            <person name="Jiang J."/>
            <person name="Wang Q."/>
            <person name="Zhang B."/>
            <person name="Ji P."/>
            <person name="Sakyi L.B."/>
            <person name="Cui X."/>
            <person name="Yuan T."/>
            <person name="Jiang B."/>
            <person name="Yang W."/>
            <person name="Lam T.T.-Y."/>
            <person name="Chang Q."/>
            <person name="Ding S."/>
            <person name="Wang X."/>
            <person name="Zhu J."/>
            <person name="Ruan X."/>
            <person name="Zhao L."/>
            <person name="Wei J."/>
            <person name="Que T."/>
            <person name="Du C."/>
            <person name="Cheng J."/>
            <person name="Dai P."/>
            <person name="Han X."/>
            <person name="Huang E."/>
            <person name="Gao Y."/>
            <person name="Liu J."/>
            <person name="Shao H."/>
            <person name="Ye R."/>
            <person name="Li L."/>
            <person name="Wei W."/>
            <person name="Wang X."/>
            <person name="Wang C."/>
            <person name="Yang T."/>
            <person name="Huo Q."/>
            <person name="Li W."/>
            <person name="Guo W."/>
            <person name="Chen H."/>
            <person name="Zhou L."/>
            <person name="Ni X."/>
            <person name="Tian J."/>
            <person name="Zhou Y."/>
            <person name="Sheng Y."/>
            <person name="Liu T."/>
            <person name="Pan Y."/>
            <person name="Xia L."/>
            <person name="Li J."/>
            <person name="Zhao F."/>
            <person name="Cao W."/>
        </authorList>
    </citation>
    <scope>NUCLEOTIDE SEQUENCE</scope>
    <source>
        <strain evidence="1">Hyas-2018</strain>
    </source>
</reference>
<proteinExistence type="predicted"/>
<organism evidence="1 2">
    <name type="scientific">Hyalomma asiaticum</name>
    <name type="common">Tick</name>
    <dbReference type="NCBI Taxonomy" id="266040"/>
    <lineage>
        <taxon>Eukaryota</taxon>
        <taxon>Metazoa</taxon>
        <taxon>Ecdysozoa</taxon>
        <taxon>Arthropoda</taxon>
        <taxon>Chelicerata</taxon>
        <taxon>Arachnida</taxon>
        <taxon>Acari</taxon>
        <taxon>Parasitiformes</taxon>
        <taxon>Ixodida</taxon>
        <taxon>Ixodoidea</taxon>
        <taxon>Ixodidae</taxon>
        <taxon>Hyalomminae</taxon>
        <taxon>Hyalomma</taxon>
    </lineage>
</organism>
<protein>
    <submittedName>
        <fullName evidence="1">Uncharacterized protein</fullName>
    </submittedName>
</protein>
<accession>A0ACB7RRR8</accession>
<gene>
    <name evidence="1" type="ORF">HPB50_008070</name>
</gene>
<comment type="caution">
    <text evidence="1">The sequence shown here is derived from an EMBL/GenBank/DDBJ whole genome shotgun (WGS) entry which is preliminary data.</text>
</comment>
<sequence>MFTRRPLASAGILSTLGSNPPTTEGTGTVTVHVIGCVENLYVFKGFHSAETFPTYQHNYVRGLVGCENRGVALIPQTCCNMDLLQLSAPREFPVPSSSSESSRSSNGAYMACRVCQQQRSNFFCDQCVRNGDFTRTRDQCLERTAFVDPNLTGGLPFHRVNSDTNDNLEEMFIYIVKSLCVKREVSPNRFAEKKLRLLRLQRHKASLEKSILELSAPMLEKEALVSRL</sequence>
<dbReference type="EMBL" id="CM023487">
    <property type="protein sequence ID" value="KAH6925622.1"/>
    <property type="molecule type" value="Genomic_DNA"/>
</dbReference>
<evidence type="ECO:0000313" key="2">
    <source>
        <dbReference type="Proteomes" id="UP000821845"/>
    </source>
</evidence>
<dbReference type="Proteomes" id="UP000821845">
    <property type="component" value="Chromosome 7"/>
</dbReference>